<feature type="region of interest" description="Disordered" evidence="3">
    <location>
        <begin position="1"/>
        <end position="34"/>
    </location>
</feature>
<dbReference type="AlphaFoldDB" id="A7AQW3"/>
<dbReference type="PANTHER" id="PTHR21531">
    <property type="entry name" value="LOW-TEMPERATURE VIABILITY PROTEIN LTV1-RELATED"/>
    <property type="match status" value="1"/>
</dbReference>
<dbReference type="GO" id="GO:0005829">
    <property type="term" value="C:cytosol"/>
    <property type="evidence" value="ECO:0007669"/>
    <property type="project" value="TreeGrafter"/>
</dbReference>
<name>A7AQW3_BABBO</name>
<dbReference type="InterPro" id="IPR007307">
    <property type="entry name" value="Ltv1"/>
</dbReference>
<dbReference type="GO" id="GO:0030688">
    <property type="term" value="C:preribosome, small subunit precursor"/>
    <property type="evidence" value="ECO:0007669"/>
    <property type="project" value="TreeGrafter"/>
</dbReference>
<dbReference type="GO" id="GO:0005634">
    <property type="term" value="C:nucleus"/>
    <property type="evidence" value="ECO:0007669"/>
    <property type="project" value="TreeGrafter"/>
</dbReference>
<dbReference type="GO" id="GO:0000056">
    <property type="term" value="P:ribosomal small subunit export from nucleus"/>
    <property type="evidence" value="ECO:0007669"/>
    <property type="project" value="TreeGrafter"/>
</dbReference>
<dbReference type="InParanoid" id="A7AQW3"/>
<evidence type="ECO:0000313" key="5">
    <source>
        <dbReference type="Proteomes" id="UP000002173"/>
    </source>
</evidence>
<dbReference type="PANTHER" id="PTHR21531:SF0">
    <property type="entry name" value="PROTEIN LTV1 HOMOLOG"/>
    <property type="match status" value="1"/>
</dbReference>
<keyword evidence="2" id="KW-0175">Coiled coil</keyword>
<dbReference type="Proteomes" id="UP000002173">
    <property type="component" value="Unassembled WGS sequence"/>
</dbReference>
<dbReference type="FunCoup" id="A7AQW3">
    <property type="interactions" value="15"/>
</dbReference>
<protein>
    <recommendedName>
        <fullName evidence="6">Protein LTV1 homolog</fullName>
    </recommendedName>
</protein>
<feature type="compositionally biased region" description="Polar residues" evidence="3">
    <location>
        <begin position="22"/>
        <end position="34"/>
    </location>
</feature>
<dbReference type="EMBL" id="AAXT01000002">
    <property type="protein sequence ID" value="EDO06932.1"/>
    <property type="molecule type" value="Genomic_DNA"/>
</dbReference>
<gene>
    <name evidence="4" type="ORF">BBOV_IV005710</name>
</gene>
<reference evidence="5" key="2">
    <citation type="journal article" date="2020" name="Data Brief">
        <title>Transcriptome dataset of Babesia bovis life stages within vertebrate and invertebrate hosts.</title>
        <authorList>
            <person name="Ueti M.W."/>
            <person name="Johnson W.C."/>
            <person name="Kappmeyer L.S."/>
            <person name="Herndon D.R."/>
            <person name="Mousel M.R."/>
            <person name="Reif K.E."/>
            <person name="Taus N.S."/>
            <person name="Ifeonu O.O."/>
            <person name="Silva J.C."/>
            <person name="Suarez C.E."/>
            <person name="Brayton K.A."/>
        </authorList>
    </citation>
    <scope>NUCLEOTIDE SEQUENCE [LARGE SCALE GENOMIC DNA]</scope>
</reference>
<evidence type="ECO:0000256" key="1">
    <source>
        <dbReference type="ARBA" id="ARBA00009078"/>
    </source>
</evidence>
<dbReference type="STRING" id="5865.A7AQW3"/>
<evidence type="ECO:0000313" key="4">
    <source>
        <dbReference type="EMBL" id="EDO06932.1"/>
    </source>
</evidence>
<feature type="region of interest" description="Disordered" evidence="3">
    <location>
        <begin position="290"/>
        <end position="310"/>
    </location>
</feature>
<reference evidence="4 5" key="1">
    <citation type="journal article" date="2007" name="PLoS Pathog.">
        <title>Genome sequence of Babesia bovis and comparative analysis of apicomplexan hemoprotozoa.</title>
        <authorList>
            <person name="Brayton K.A."/>
            <person name="Lau A.O.T."/>
            <person name="Herndon D.R."/>
            <person name="Hannick L."/>
            <person name="Kappmeyer L.S."/>
            <person name="Berens S.J."/>
            <person name="Bidwell S.L."/>
            <person name="Brown W.C."/>
            <person name="Crabtree J."/>
            <person name="Fadrosh D."/>
            <person name="Feldblum T."/>
            <person name="Forberger H.A."/>
            <person name="Haas B.J."/>
            <person name="Howell J.M."/>
            <person name="Khouri H."/>
            <person name="Koo H."/>
            <person name="Mann D.J."/>
            <person name="Norimine J."/>
            <person name="Paulsen I.T."/>
            <person name="Radune D."/>
            <person name="Ren Q."/>
            <person name="Smith R.K. Jr."/>
            <person name="Suarez C.E."/>
            <person name="White O."/>
            <person name="Wortman J.R."/>
            <person name="Knowles D.P. Jr."/>
            <person name="McElwain T.F."/>
            <person name="Nene V.M."/>
        </authorList>
    </citation>
    <scope>NUCLEOTIDE SEQUENCE [LARGE SCALE GENOMIC DNA]</scope>
    <source>
        <strain evidence="4">T2Bo</strain>
    </source>
</reference>
<reference evidence="5" key="3">
    <citation type="journal article" date="2021" name="Int. J. Parasitol.">
        <title>Comparative analysis of gene expression between Babesia bovis blood stages and kinetes allowed by improved genome annotation.</title>
        <authorList>
            <person name="Ueti M.W."/>
            <person name="Johnson W.C."/>
            <person name="Kappmeyer L.S."/>
            <person name="Herndon D.R."/>
            <person name="Mousel M.R."/>
            <person name="Reif K.E."/>
            <person name="Taus N.S."/>
            <person name="Ifeonu O.O."/>
            <person name="Silva J.C."/>
            <person name="Suarez C.E."/>
            <person name="Brayton K.A."/>
        </authorList>
    </citation>
    <scope>NUCLEOTIDE SEQUENCE [LARGE SCALE GENOMIC DNA]</scope>
</reference>
<evidence type="ECO:0008006" key="6">
    <source>
        <dbReference type="Google" id="ProtNLM"/>
    </source>
</evidence>
<evidence type="ECO:0000256" key="3">
    <source>
        <dbReference type="SAM" id="MobiDB-lite"/>
    </source>
</evidence>
<dbReference type="VEuPathDB" id="PiroplasmaDB:BBOV_IV005710"/>
<comment type="similarity">
    <text evidence="1">Belongs to the LTV1 family.</text>
</comment>
<evidence type="ECO:0000256" key="2">
    <source>
        <dbReference type="SAM" id="Coils"/>
    </source>
</evidence>
<proteinExistence type="inferred from homology"/>
<sequence>MDDNDRPSRKGSKRVTFKLVSASASDPRTSANPWQRTLVLKHTPNAVMKKKESAKIPKELLDIISPADFGIHPNLVGPERESLIAEIYGSHEEYQKYAIKFGTYNESHKPTDEELDDDCYFPKDGYDYSKHLATITPQNFIPALNPDSITSSRFVAEVLKALDESEGDLEDIDDDFVAKAMDNDDPSTFVDDNELLWGGYKPMLPDVLGAFNKGNDCNLNISHSDDGEEAKEHIDYDDEIYDGDDQMLESLSAAYDYARWANKVDEKITMDSLDPDGTTKETVLMLAELTDENDTSDDDEFPDSSDESEQWDVETVLTKYTNVTNHPQRVLTNVVRRIKKAGLREPSEAQPKPIDDVEYIELPQVITTRKPNETPEEKRARKAAVKKAKALITRMKKENKEALKNVRKKVAEKSSVGSYDIMDGVKYLRLK</sequence>
<organism evidence="4 5">
    <name type="scientific">Babesia bovis</name>
    <dbReference type="NCBI Taxonomy" id="5865"/>
    <lineage>
        <taxon>Eukaryota</taxon>
        <taxon>Sar</taxon>
        <taxon>Alveolata</taxon>
        <taxon>Apicomplexa</taxon>
        <taxon>Aconoidasida</taxon>
        <taxon>Piroplasmida</taxon>
        <taxon>Babesiidae</taxon>
        <taxon>Babesia</taxon>
    </lineage>
</organism>
<feature type="coiled-coil region" evidence="2">
    <location>
        <begin position="385"/>
        <end position="412"/>
    </location>
</feature>
<comment type="caution">
    <text evidence="4">The sequence shown here is derived from an EMBL/GenBank/DDBJ whole genome shotgun (WGS) entry which is preliminary data.</text>
</comment>
<keyword evidence="5" id="KW-1185">Reference proteome</keyword>
<dbReference type="eggNOG" id="ENOG502S6UB">
    <property type="taxonomic scope" value="Eukaryota"/>
</dbReference>
<dbReference type="GO" id="GO:0042274">
    <property type="term" value="P:ribosomal small subunit biogenesis"/>
    <property type="evidence" value="ECO:0007669"/>
    <property type="project" value="InterPro"/>
</dbReference>
<accession>A7AQW3</accession>
<dbReference type="OMA" id="ERRWDCE"/>